<dbReference type="Proteomes" id="UP000486351">
    <property type="component" value="Unassembled WGS sequence"/>
</dbReference>
<organism evidence="2 5">
    <name type="scientific">Phytophthora fragariae</name>
    <dbReference type="NCBI Taxonomy" id="53985"/>
    <lineage>
        <taxon>Eukaryota</taxon>
        <taxon>Sar</taxon>
        <taxon>Stramenopiles</taxon>
        <taxon>Oomycota</taxon>
        <taxon>Peronosporomycetes</taxon>
        <taxon>Peronosporales</taxon>
        <taxon>Peronosporaceae</taxon>
        <taxon>Phytophthora</taxon>
    </lineage>
</organism>
<dbReference type="Proteomes" id="UP000441208">
    <property type="component" value="Unassembled WGS sequence"/>
</dbReference>
<reference evidence="2 5" key="1">
    <citation type="submission" date="2018-08" db="EMBL/GenBank/DDBJ databases">
        <title>Genomic investigation of the strawberry pathogen Phytophthora fragariae indicates pathogenicity is determined by transcriptional variation in three key races.</title>
        <authorList>
            <person name="Adams T.M."/>
            <person name="Armitage A.D."/>
            <person name="Sobczyk M.K."/>
            <person name="Bates H.J."/>
            <person name="Dunwell J.M."/>
            <person name="Nellist C.F."/>
            <person name="Harrison R.J."/>
        </authorList>
    </citation>
    <scope>NUCLEOTIDE SEQUENCE [LARGE SCALE GENOMIC DNA]</scope>
    <source>
        <strain evidence="3 6">BC-23</strain>
        <strain evidence="2 5">NOV-71</strain>
        <strain evidence="4 7">NOV-77</strain>
    </source>
</reference>
<protein>
    <submittedName>
        <fullName evidence="2">Uncharacterized protein</fullName>
    </submittedName>
</protein>
<sequence>MATVGHSPPPPLSRPRGRAQQESTPTPGPLSCADVRAACTAPSTKKAYKSYINGISKWIKTNLPSPDSYFDVDGGINVEAFQPSL</sequence>
<accession>A0A6A3QW10</accession>
<evidence type="ECO:0000313" key="6">
    <source>
        <dbReference type="Proteomes" id="UP000476176"/>
    </source>
</evidence>
<evidence type="ECO:0000313" key="5">
    <source>
        <dbReference type="Proteomes" id="UP000441208"/>
    </source>
</evidence>
<evidence type="ECO:0000313" key="2">
    <source>
        <dbReference type="EMBL" id="KAE9083702.1"/>
    </source>
</evidence>
<name>A0A6A3QW10_9STRA</name>
<dbReference type="EMBL" id="QXFZ01001877">
    <property type="protein sequence ID" value="KAE9083702.1"/>
    <property type="molecule type" value="Genomic_DNA"/>
</dbReference>
<evidence type="ECO:0000313" key="7">
    <source>
        <dbReference type="Proteomes" id="UP000486351"/>
    </source>
</evidence>
<dbReference type="EMBL" id="QXFY01001788">
    <property type="protein sequence ID" value="KAE9309466.1"/>
    <property type="molecule type" value="Genomic_DNA"/>
</dbReference>
<proteinExistence type="predicted"/>
<comment type="caution">
    <text evidence="2">The sequence shown here is derived from an EMBL/GenBank/DDBJ whole genome shotgun (WGS) entry which is preliminary data.</text>
</comment>
<gene>
    <name evidence="3" type="ORF">PF004_g19787</name>
    <name evidence="2" type="ORF">PF007_g21801</name>
    <name evidence="4" type="ORF">PF008_g20700</name>
</gene>
<dbReference type="AlphaFoldDB" id="A0A6A3QW10"/>
<dbReference type="Proteomes" id="UP000476176">
    <property type="component" value="Unassembled WGS sequence"/>
</dbReference>
<evidence type="ECO:0000313" key="3">
    <source>
        <dbReference type="EMBL" id="KAE9197596.1"/>
    </source>
</evidence>
<evidence type="ECO:0000256" key="1">
    <source>
        <dbReference type="SAM" id="MobiDB-lite"/>
    </source>
</evidence>
<dbReference type="EMBL" id="QXGC01001705">
    <property type="protein sequence ID" value="KAE9197596.1"/>
    <property type="molecule type" value="Genomic_DNA"/>
</dbReference>
<feature type="region of interest" description="Disordered" evidence="1">
    <location>
        <begin position="1"/>
        <end position="33"/>
    </location>
</feature>
<evidence type="ECO:0000313" key="4">
    <source>
        <dbReference type="EMBL" id="KAE9309466.1"/>
    </source>
</evidence>